<dbReference type="Pfam" id="PF16510">
    <property type="entry name" value="P22_portal"/>
    <property type="match status" value="1"/>
</dbReference>
<accession>A0A1I2D1F0</accession>
<sequence>MSKQSNNTEANVVGQESKRLTPDRVDLLFRSAENWTDIRQQLVNINYYLGNQWIGWNSGERRVQAMSQQAGETRVTRNKIRPRIMTLLAKHIKNKLKFDVIPGSKDQTDIDAAKAADKYMHVLWQELDLSRKTKDMFLYMLIQKRCWVKTWFDSEVGIDLTPNEDELGYEEWVKGGGKSVNEGAIRARVCDPLTIFADPAATTEEEIRWIIERKARDVDEIYEEYGVQVSPDANIDYLNRYDIAKMSTDGAGAHSNRGLQNQAVVYELWYKPCKRYPAGAKITVCNGQELDYSENSGELPYQLFGYIPIPGSIQYDAIVTDMLAPQREINVLRSMVATHARRLGNSMWLNPLGSGVDEEELTNEIAGIISYNPINNAKPERIHAPDIPSFYSQELLQNAIDLDDMSGAREVSQGRLPAGLDTLGGLELMVEQENEKLAVASQNYEQGMKKVMQRILRLLKAHYTEERQSRLLGEDNEIELISFSGSDLTGFEDINIVQGSSLPEMKAAQQERVMTMWGAGAIIKKDGTPDTAKLLRLMGMGDSTALFEQEALDSNNAKLENKAFEDLQNNAEFMRMLNMYNEQTQIIQQQLQQAGIPQEQWAPYMPPKPPDVPNLWDSDDDEVHLYVHNTFRKSGRYREMPTELRSLVDQHYEEHVSRLNAPLLEKQALAEAKQQQIAQRL</sequence>
<reference evidence="2" key="1">
    <citation type="submission" date="2016-10" db="EMBL/GenBank/DDBJ databases">
        <authorList>
            <person name="Varghese N."/>
            <person name="Submissions S."/>
        </authorList>
    </citation>
    <scope>NUCLEOTIDE SEQUENCE [LARGE SCALE GENOMIC DNA]</scope>
    <source>
        <strain evidence="2">CGMCC 1.10223</strain>
    </source>
</reference>
<proteinExistence type="predicted"/>
<gene>
    <name evidence="1" type="ORF">SAMN04487969_10641</name>
</gene>
<keyword evidence="2" id="KW-1185">Reference proteome</keyword>
<evidence type="ECO:0008006" key="3">
    <source>
        <dbReference type="Google" id="ProtNLM"/>
    </source>
</evidence>
<dbReference type="RefSeq" id="WP_052737037.1">
    <property type="nucleotide sequence ID" value="NZ_FONN01000006.1"/>
</dbReference>
<evidence type="ECO:0000313" key="1">
    <source>
        <dbReference type="EMBL" id="SFE74331.1"/>
    </source>
</evidence>
<dbReference type="Proteomes" id="UP000183410">
    <property type="component" value="Unassembled WGS sequence"/>
</dbReference>
<organism evidence="1 2">
    <name type="scientific">Paenibacillus algorifonticola</name>
    <dbReference type="NCBI Taxonomy" id="684063"/>
    <lineage>
        <taxon>Bacteria</taxon>
        <taxon>Bacillati</taxon>
        <taxon>Bacillota</taxon>
        <taxon>Bacilli</taxon>
        <taxon>Bacillales</taxon>
        <taxon>Paenibacillaceae</taxon>
        <taxon>Paenibacillus</taxon>
    </lineage>
</organism>
<name>A0A1I2D1F0_9BACL</name>
<dbReference type="AlphaFoldDB" id="A0A1I2D1F0"/>
<dbReference type="InterPro" id="IPR032427">
    <property type="entry name" value="P22_portal"/>
</dbReference>
<dbReference type="OrthoDB" id="2541949at2"/>
<evidence type="ECO:0000313" key="2">
    <source>
        <dbReference type="Proteomes" id="UP000183410"/>
    </source>
</evidence>
<protein>
    <recommendedName>
        <fullName evidence="3">Phage portal protein, SPP1 Gp6-like</fullName>
    </recommendedName>
</protein>
<dbReference type="EMBL" id="FONN01000006">
    <property type="protein sequence ID" value="SFE74331.1"/>
    <property type="molecule type" value="Genomic_DNA"/>
</dbReference>